<protein>
    <submittedName>
        <fullName evidence="1">Uncharacterized protein</fullName>
    </submittedName>
</protein>
<dbReference type="HOGENOM" id="CLU_2250969_0_0_1"/>
<evidence type="ECO:0000313" key="2">
    <source>
        <dbReference type="Proteomes" id="UP000000724"/>
    </source>
</evidence>
<gene>
    <name evidence="1" type="ORF">Pc22g25280</name>
    <name evidence="1" type="ORF">PCH_Pc22g25280</name>
</gene>
<dbReference type="Proteomes" id="UP000000724">
    <property type="component" value="Contig Pc00c22"/>
</dbReference>
<dbReference type="AlphaFoldDB" id="B6HS48"/>
<dbReference type="VEuPathDB" id="FungiDB:PCH_Pc22g25280"/>
<keyword evidence="2" id="KW-1185">Reference proteome</keyword>
<dbReference type="EMBL" id="AM920437">
    <property type="protein sequence ID" value="CAP99816.1"/>
    <property type="molecule type" value="Genomic_DNA"/>
</dbReference>
<evidence type="ECO:0000313" key="1">
    <source>
        <dbReference type="EMBL" id="CAP99816.1"/>
    </source>
</evidence>
<sequence>MAFDTSRAFIAACGQTKFTQPSPVGTIQGTAKFTSDIQGAPDTLGSFLTHLTLALSASDPRSQDSTLWPWGGGLRNNEKNVKTEVYRRYWATVIEQERGVEKDE</sequence>
<name>B6HS48_PENRW</name>
<reference evidence="1 2" key="1">
    <citation type="journal article" date="2008" name="Nat. Biotechnol.">
        <title>Genome sequencing and analysis of the filamentous fungus Penicillium chrysogenum.</title>
        <authorList>
            <person name="van den Berg M.A."/>
            <person name="Albang R."/>
            <person name="Albermann K."/>
            <person name="Badger J.H."/>
            <person name="Daran J.-M."/>
            <person name="Driessen A.J.M."/>
            <person name="Garcia-Estrada C."/>
            <person name="Fedorova N.D."/>
            <person name="Harris D.M."/>
            <person name="Heijne W.H.M."/>
            <person name="Joardar V.S."/>
            <person name="Kiel J.A.K.W."/>
            <person name="Kovalchuk A."/>
            <person name="Martin J.F."/>
            <person name="Nierman W.C."/>
            <person name="Nijland J.G."/>
            <person name="Pronk J.T."/>
            <person name="Roubos J.A."/>
            <person name="van der Klei I.J."/>
            <person name="van Peij N.N.M.E."/>
            <person name="Veenhuis M."/>
            <person name="von Doehren H."/>
            <person name="Wagner C."/>
            <person name="Wortman J.R."/>
            <person name="Bovenberg R.A.L."/>
        </authorList>
    </citation>
    <scope>NUCLEOTIDE SEQUENCE [LARGE SCALE GENOMIC DNA]</scope>
    <source>
        <strain evidence="2">ATCC 28089 / DSM 1075 / NRRL 1951 / Wisconsin 54-1255</strain>
    </source>
</reference>
<organism evidence="1 2">
    <name type="scientific">Penicillium rubens (strain ATCC 28089 / DSM 1075 / NRRL 1951 / Wisconsin 54-1255)</name>
    <name type="common">Penicillium chrysogenum</name>
    <dbReference type="NCBI Taxonomy" id="500485"/>
    <lineage>
        <taxon>Eukaryota</taxon>
        <taxon>Fungi</taxon>
        <taxon>Dikarya</taxon>
        <taxon>Ascomycota</taxon>
        <taxon>Pezizomycotina</taxon>
        <taxon>Eurotiomycetes</taxon>
        <taxon>Eurotiomycetidae</taxon>
        <taxon>Eurotiales</taxon>
        <taxon>Aspergillaceae</taxon>
        <taxon>Penicillium</taxon>
        <taxon>Penicillium chrysogenum species complex</taxon>
    </lineage>
</organism>
<proteinExistence type="predicted"/>
<accession>B6HS48</accession>